<proteinExistence type="inferred from homology"/>
<dbReference type="InterPro" id="IPR016477">
    <property type="entry name" value="Fructo-/Ketosamine-3-kinase"/>
</dbReference>
<keyword evidence="1" id="KW-0418">Kinase</keyword>
<dbReference type="EMBL" id="JXKH01000001">
    <property type="protein sequence ID" value="OJG20201.1"/>
    <property type="molecule type" value="Genomic_DNA"/>
</dbReference>
<protein>
    <submittedName>
        <fullName evidence="2">Aminoglycoside phosphotransferase</fullName>
    </submittedName>
</protein>
<dbReference type="Proteomes" id="UP000181884">
    <property type="component" value="Unassembled WGS sequence"/>
</dbReference>
<organism evidence="2 3">
    <name type="scientific">Enterococcus canis</name>
    <dbReference type="NCBI Taxonomy" id="214095"/>
    <lineage>
        <taxon>Bacteria</taxon>
        <taxon>Bacillati</taxon>
        <taxon>Bacillota</taxon>
        <taxon>Bacilli</taxon>
        <taxon>Lactobacillales</taxon>
        <taxon>Enterococcaceae</taxon>
        <taxon>Enterococcus</taxon>
    </lineage>
</organism>
<dbReference type="InterPro" id="IPR011009">
    <property type="entry name" value="Kinase-like_dom_sf"/>
</dbReference>
<dbReference type="Gene3D" id="3.30.200.20">
    <property type="entry name" value="Phosphorylase Kinase, domain 1"/>
    <property type="match status" value="1"/>
</dbReference>
<comment type="similarity">
    <text evidence="1">Belongs to the fructosamine kinase family.</text>
</comment>
<keyword evidence="3" id="KW-1185">Reference proteome</keyword>
<keyword evidence="1 2" id="KW-0808">Transferase</keyword>
<dbReference type="PIRSF" id="PIRSF006221">
    <property type="entry name" value="Ketosamine-3-kinase"/>
    <property type="match status" value="1"/>
</dbReference>
<dbReference type="GO" id="GO:0016301">
    <property type="term" value="F:kinase activity"/>
    <property type="evidence" value="ECO:0007669"/>
    <property type="project" value="UniProtKB-UniRule"/>
</dbReference>
<sequence length="277" mass="31688">MKMLTAIFQQLPETVETYRPVVGGDINQSYYVKTTQNEYILKVHPHMHRGFFQAEIDGLKALKQAVRVPRVVASGQTELAGWLLLEWIEPGSGAAFQLGQELAKLHQITHTSFGFETDNYIGILPQSNTWQADWVTFFIQQRLKPQVQFAHERHVWHAGREAKFQKLIQTIENEWAHDQTPSLLHGDLWSGNTMYSQNGQPVFLDPAAFYGDRELDIAMSQLFGGFTEEFLQGYQAAYPLAEGWQQRLPTYQLYYALAHLNMFGESYGTLVDTLLEG</sequence>
<evidence type="ECO:0000313" key="3">
    <source>
        <dbReference type="Proteomes" id="UP000181884"/>
    </source>
</evidence>
<dbReference type="Pfam" id="PF03881">
    <property type="entry name" value="Fructosamin_kin"/>
    <property type="match status" value="1"/>
</dbReference>
<dbReference type="Gene3D" id="3.90.1200.10">
    <property type="match status" value="1"/>
</dbReference>
<evidence type="ECO:0000313" key="2">
    <source>
        <dbReference type="EMBL" id="OJG20201.1"/>
    </source>
</evidence>
<accession>A0A1L8RK95</accession>
<dbReference type="PANTHER" id="PTHR12149">
    <property type="entry name" value="FRUCTOSAMINE 3 KINASE-RELATED PROTEIN"/>
    <property type="match status" value="1"/>
</dbReference>
<dbReference type="STRING" id="214095.RU97_GL000434"/>
<dbReference type="SUPFAM" id="SSF56112">
    <property type="entry name" value="Protein kinase-like (PK-like)"/>
    <property type="match status" value="1"/>
</dbReference>
<dbReference type="PANTHER" id="PTHR12149:SF8">
    <property type="entry name" value="PROTEIN-RIBULOSAMINE 3-KINASE"/>
    <property type="match status" value="1"/>
</dbReference>
<reference evidence="2 3" key="1">
    <citation type="submission" date="2014-12" db="EMBL/GenBank/DDBJ databases">
        <title>Draft genome sequences of 29 type strains of Enterococci.</title>
        <authorList>
            <person name="Zhong Z."/>
            <person name="Sun Z."/>
            <person name="Liu W."/>
            <person name="Zhang W."/>
            <person name="Zhang H."/>
        </authorList>
    </citation>
    <scope>NUCLEOTIDE SEQUENCE [LARGE SCALE GENOMIC DNA]</scope>
    <source>
        <strain evidence="2 3">DSM 17029</strain>
    </source>
</reference>
<gene>
    <name evidence="2" type="ORF">RU97_GL000434</name>
</gene>
<comment type="caution">
    <text evidence="2">The sequence shown here is derived from an EMBL/GenBank/DDBJ whole genome shotgun (WGS) entry which is preliminary data.</text>
</comment>
<name>A0A1L8RK95_9ENTE</name>
<dbReference type="AlphaFoldDB" id="A0A1L8RK95"/>
<evidence type="ECO:0000256" key="1">
    <source>
        <dbReference type="PIRNR" id="PIRNR006221"/>
    </source>
</evidence>